<dbReference type="Gene3D" id="1.20.1640.10">
    <property type="entry name" value="Multidrug efflux transporter AcrB transmembrane domain"/>
    <property type="match status" value="4"/>
</dbReference>
<dbReference type="Gene3D" id="3.30.70.1440">
    <property type="entry name" value="Multidrug efflux transporter AcrB pore domain"/>
    <property type="match status" value="1"/>
</dbReference>
<proteinExistence type="inferred from homology"/>
<feature type="transmembrane region" description="Helical" evidence="8">
    <location>
        <begin position="537"/>
        <end position="562"/>
    </location>
</feature>
<evidence type="ECO:0000256" key="8">
    <source>
        <dbReference type="SAM" id="Phobius"/>
    </source>
</evidence>
<dbReference type="PANTHER" id="PTHR32063:SF19">
    <property type="entry name" value="CATION EFFLUX SYSTEM PROTEIN CUSA"/>
    <property type="match status" value="1"/>
</dbReference>
<sequence>MIAKLIEFSVKNKFLMLLLTGVLVLGGAYAIYTIPLDAIPDLSDVQVIVFTEFPGQAPQVVEDQVTYPLTTTMLAVPNAKTVRGYSFFGFSFVYIIFEDGTDIYWARSRVLEYLSFVANRLPPGVTPRLGPDATGVGWVYEYSLYSGWYSPDHPAGLFQDPEQPEQWYASVQDAPATVRDRLLRVRVFDQPGKCPLSGKPLVRANQDLSTLRSLQDWYLRYELTAVEGVSEVASVGGYVKQYQVEVDPDRLLAFHLSIQDVRRAIQRSNNDVGGRVIEISENEYMVRGLGYLGGGTSDPETSQRAIDDLAHVSLGTTAEGTPIFLREVAQIHLGPELRRGLAESDGKGEVAGGVVIMRFGENAYEIIENVKEKLDELKVGLPPGVDIKTEYDRSALIERAVDTLKQKLLEEMIVVALVITIFLLHFRSSLVAIFVLPTGVMAAMLLMHGIGLTANIMSLGGIALAIGVMVDSAIIMIENTHKHLEAPGDRSHAQIIIDACSEVGPQLFFSLLVITVSFVPIFSLTGQSGRLFRPLAFTNMFAIGSAAVLAVVMVPVLMEFFVRGRVPSEERNPLSKLLMRIYEPLFWLGMRGRAFTILVAIALVAVTVWPFSQLGSEFMPPLEEGDLLYMPTTDPSISITKARELLQQTDKLIMTFPEVHHVFGKAGRADTPTDPAGLSMLETTIALEHDKSKWRTRRVERWFGGFPNWVKAPLAYFWPEERTITDDELVYGWNKPDGTHVPGLDDVVKLPGVSNAWTMPIKTRIDMLSTGIKTPIGIKVIGDDLGTLADLAEKISAQLRTLPDTVSVFAEKTVGGKYIDFKIKREEVARYGMTVDDVQQVILAALGGTNVTTTVEGLERYPVNVRYPRELRDNLTTLRQTLIATPTGAQIPIEQVAELSVHTGPPVIRSEQAKLNAWIYVDVATSDIGGYVRDARALIDDKIVSQPDFPTGYSVTWSGQYEYMQEANQRLMVVVPITLVIIIFLLYVSTRSVFRTLVIIMAVPFSLVGAIWFLYLLDFQLSLAVWVGLIALAGLDAETGAVMLLYLDISFKKFVDQDRMRNLRDLELAIHDGAVKRIRPKTMTVMAALFGLVPIMIGAETGADTMKRLAAPMIGGLVTSFIMELLIYPVIFYFYKSFEVRRRMREEPGADETRANV</sequence>
<dbReference type="InterPro" id="IPR027463">
    <property type="entry name" value="AcrB_DN_DC_subdom"/>
</dbReference>
<feature type="transmembrane region" description="Helical" evidence="8">
    <location>
        <begin position="507"/>
        <end position="525"/>
    </location>
</feature>
<keyword evidence="5 8" id="KW-0812">Transmembrane</keyword>
<dbReference type="Gene3D" id="3.30.70.1430">
    <property type="entry name" value="Multidrug efflux transporter AcrB pore domain"/>
    <property type="match status" value="3"/>
</dbReference>
<feature type="transmembrane region" description="Helical" evidence="8">
    <location>
        <begin position="971"/>
        <end position="989"/>
    </location>
</feature>
<gene>
    <name evidence="9" type="primary">cusA</name>
    <name evidence="9" type="ORF">Pan97_15580</name>
</gene>
<organism evidence="9 10">
    <name type="scientific">Bremerella volcania</name>
    <dbReference type="NCBI Taxonomy" id="2527984"/>
    <lineage>
        <taxon>Bacteria</taxon>
        <taxon>Pseudomonadati</taxon>
        <taxon>Planctomycetota</taxon>
        <taxon>Planctomycetia</taxon>
        <taxon>Pirellulales</taxon>
        <taxon>Pirellulaceae</taxon>
        <taxon>Bremerella</taxon>
    </lineage>
</organism>
<comment type="similarity">
    <text evidence="2">Belongs to the resistance-nodulation-cell division (RND) (TC 2.A.6) family.</text>
</comment>
<protein>
    <submittedName>
        <fullName evidence="9">Cation efflux system protein CusA</fullName>
    </submittedName>
</protein>
<dbReference type="GO" id="GO:0005886">
    <property type="term" value="C:plasma membrane"/>
    <property type="evidence" value="ECO:0007669"/>
    <property type="project" value="UniProtKB-SubCell"/>
</dbReference>
<dbReference type="OrthoDB" id="219750at2"/>
<keyword evidence="3" id="KW-0813">Transport</keyword>
<dbReference type="NCBIfam" id="TIGR00914">
    <property type="entry name" value="2A0601"/>
    <property type="match status" value="1"/>
</dbReference>
<dbReference type="PANTHER" id="PTHR32063">
    <property type="match status" value="1"/>
</dbReference>
<dbReference type="Gene3D" id="3.30.2090.10">
    <property type="entry name" value="Multidrug efflux transporter AcrB TolC docking domain, DN and DC subdomains"/>
    <property type="match status" value="2"/>
</dbReference>
<evidence type="ECO:0000256" key="7">
    <source>
        <dbReference type="ARBA" id="ARBA00023136"/>
    </source>
</evidence>
<dbReference type="Proteomes" id="UP000318626">
    <property type="component" value="Chromosome"/>
</dbReference>
<dbReference type="SUPFAM" id="SSF82714">
    <property type="entry name" value="Multidrug efflux transporter AcrB TolC docking domain, DN and DC subdomains"/>
    <property type="match status" value="2"/>
</dbReference>
<accession>A0A518C5Q2</accession>
<evidence type="ECO:0000256" key="4">
    <source>
        <dbReference type="ARBA" id="ARBA00022475"/>
    </source>
</evidence>
<evidence type="ECO:0000313" key="9">
    <source>
        <dbReference type="EMBL" id="QDU74549.1"/>
    </source>
</evidence>
<evidence type="ECO:0000256" key="3">
    <source>
        <dbReference type="ARBA" id="ARBA00022448"/>
    </source>
</evidence>
<name>A0A518C5Q2_9BACT</name>
<keyword evidence="10" id="KW-1185">Reference proteome</keyword>
<dbReference type="AlphaFoldDB" id="A0A518C5Q2"/>
<dbReference type="GO" id="GO:0042910">
    <property type="term" value="F:xenobiotic transmembrane transporter activity"/>
    <property type="evidence" value="ECO:0007669"/>
    <property type="project" value="TreeGrafter"/>
</dbReference>
<dbReference type="SUPFAM" id="SSF82693">
    <property type="entry name" value="Multidrug efflux transporter AcrB pore domain, PN1, PN2, PC1 and PC2 subdomains"/>
    <property type="match status" value="2"/>
</dbReference>
<comment type="subcellular location">
    <subcellularLocation>
        <location evidence="1">Cell membrane</location>
        <topology evidence="1">Multi-pass membrane protein</topology>
    </subcellularLocation>
</comment>
<keyword evidence="4" id="KW-1003">Cell membrane</keyword>
<evidence type="ECO:0000313" key="10">
    <source>
        <dbReference type="Proteomes" id="UP000318626"/>
    </source>
</evidence>
<evidence type="ECO:0000256" key="6">
    <source>
        <dbReference type="ARBA" id="ARBA00022989"/>
    </source>
</evidence>
<dbReference type="InterPro" id="IPR004763">
    <property type="entry name" value="CusA-like"/>
</dbReference>
<dbReference type="KEGG" id="bvo:Pan97_15580"/>
<feature type="transmembrane region" description="Helical" evidence="8">
    <location>
        <begin position="1085"/>
        <end position="1103"/>
    </location>
</feature>
<dbReference type="RefSeq" id="WP_144971500.1">
    <property type="nucleotide sequence ID" value="NZ_CP036289.1"/>
</dbReference>
<feature type="transmembrane region" description="Helical" evidence="8">
    <location>
        <begin position="1023"/>
        <end position="1047"/>
    </location>
</feature>
<evidence type="ECO:0000256" key="2">
    <source>
        <dbReference type="ARBA" id="ARBA00010942"/>
    </source>
</evidence>
<dbReference type="SUPFAM" id="SSF82866">
    <property type="entry name" value="Multidrug efflux transporter AcrB transmembrane domain"/>
    <property type="match status" value="2"/>
</dbReference>
<dbReference type="EMBL" id="CP036289">
    <property type="protein sequence ID" value="QDU74549.1"/>
    <property type="molecule type" value="Genomic_DNA"/>
</dbReference>
<keyword evidence="7 8" id="KW-0472">Membrane</keyword>
<feature type="transmembrane region" description="Helical" evidence="8">
    <location>
        <begin position="996"/>
        <end position="1017"/>
    </location>
</feature>
<dbReference type="Gene3D" id="3.30.70.1320">
    <property type="entry name" value="Multidrug efflux transporter AcrB pore domain like"/>
    <property type="match status" value="1"/>
</dbReference>
<evidence type="ECO:0000256" key="5">
    <source>
        <dbReference type="ARBA" id="ARBA00022692"/>
    </source>
</evidence>
<keyword evidence="6 8" id="KW-1133">Transmembrane helix</keyword>
<feature type="transmembrane region" description="Helical" evidence="8">
    <location>
        <begin position="1109"/>
        <end position="1135"/>
    </location>
</feature>
<feature type="transmembrane region" description="Helical" evidence="8">
    <location>
        <begin position="408"/>
        <end position="424"/>
    </location>
</feature>
<dbReference type="InterPro" id="IPR001036">
    <property type="entry name" value="Acrflvin-R"/>
</dbReference>
<feature type="transmembrane region" description="Helical" evidence="8">
    <location>
        <begin position="456"/>
        <end position="477"/>
    </location>
</feature>
<dbReference type="GO" id="GO:0008324">
    <property type="term" value="F:monoatomic cation transmembrane transporter activity"/>
    <property type="evidence" value="ECO:0007669"/>
    <property type="project" value="InterPro"/>
</dbReference>
<feature type="transmembrane region" description="Helical" evidence="8">
    <location>
        <begin position="594"/>
        <end position="612"/>
    </location>
</feature>
<evidence type="ECO:0000256" key="1">
    <source>
        <dbReference type="ARBA" id="ARBA00004651"/>
    </source>
</evidence>
<dbReference type="Pfam" id="PF00873">
    <property type="entry name" value="ACR_tran"/>
    <property type="match status" value="3"/>
</dbReference>
<reference evidence="10" key="1">
    <citation type="submission" date="2019-02" db="EMBL/GenBank/DDBJ databases">
        <title>Deep-cultivation of Planctomycetes and their phenomic and genomic characterization uncovers novel biology.</title>
        <authorList>
            <person name="Wiegand S."/>
            <person name="Jogler M."/>
            <person name="Boedeker C."/>
            <person name="Pinto D."/>
            <person name="Vollmers J."/>
            <person name="Rivas-Marin E."/>
            <person name="Kohn T."/>
            <person name="Peeters S.H."/>
            <person name="Heuer A."/>
            <person name="Rast P."/>
            <person name="Oberbeckmann S."/>
            <person name="Bunk B."/>
            <person name="Jeske O."/>
            <person name="Meyerdierks A."/>
            <person name="Storesund J.E."/>
            <person name="Kallscheuer N."/>
            <person name="Luecker S."/>
            <person name="Lage O.M."/>
            <person name="Pohl T."/>
            <person name="Merkel B.J."/>
            <person name="Hornburger P."/>
            <person name="Mueller R.-W."/>
            <person name="Bruemmer F."/>
            <person name="Labrenz M."/>
            <person name="Spormann A.M."/>
            <person name="Op den Camp H."/>
            <person name="Overmann J."/>
            <person name="Amann R."/>
            <person name="Jetten M.S.M."/>
            <person name="Mascher T."/>
            <person name="Medema M.H."/>
            <person name="Devos D.P."/>
            <person name="Kaster A.-K."/>
            <person name="Ovreas L."/>
            <person name="Rohde M."/>
            <person name="Galperin M.Y."/>
            <person name="Jogler C."/>
        </authorList>
    </citation>
    <scope>NUCLEOTIDE SEQUENCE [LARGE SCALE GENOMIC DNA]</scope>
    <source>
        <strain evidence="10">Pan97</strain>
    </source>
</reference>